<comment type="caution">
    <text evidence="2">The sequence shown here is derived from an EMBL/GenBank/DDBJ whole genome shotgun (WGS) entry which is preliminary data.</text>
</comment>
<evidence type="ECO:0000313" key="3">
    <source>
        <dbReference type="Proteomes" id="UP000298663"/>
    </source>
</evidence>
<reference evidence="2 3" key="2">
    <citation type="journal article" date="2019" name="G3 (Bethesda)">
        <title>Hybrid Assembly of the Genome of the Entomopathogenic Nematode Steinernema carpocapsae Identifies the X-Chromosome.</title>
        <authorList>
            <person name="Serra L."/>
            <person name="Macchietto M."/>
            <person name="Macias-Munoz A."/>
            <person name="McGill C.J."/>
            <person name="Rodriguez I.M."/>
            <person name="Rodriguez B."/>
            <person name="Murad R."/>
            <person name="Mortazavi A."/>
        </authorList>
    </citation>
    <scope>NUCLEOTIDE SEQUENCE [LARGE SCALE GENOMIC DNA]</scope>
    <source>
        <strain evidence="2 3">ALL</strain>
    </source>
</reference>
<evidence type="ECO:0000256" key="1">
    <source>
        <dbReference type="SAM" id="SignalP"/>
    </source>
</evidence>
<dbReference type="OrthoDB" id="10362646at2759"/>
<name>A0A4U5NUA2_STECR</name>
<feature type="chain" id="PRO_5020721196" description="Domain of unknown function DB domain-containing protein" evidence="1">
    <location>
        <begin position="21"/>
        <end position="187"/>
    </location>
</feature>
<dbReference type="AlphaFoldDB" id="A0A4U5NUA2"/>
<protein>
    <recommendedName>
        <fullName evidence="4">Domain of unknown function DB domain-containing protein</fullName>
    </recommendedName>
</protein>
<keyword evidence="3" id="KW-1185">Reference proteome</keyword>
<sequence length="187" mass="21258">MLRLFVIFVAVLSLPIAAAALSHETIVEGAKRCCRPEPEMQECCVRKIQNGSAKIGCPPPEWKIVGACFEKFFWNTSVIERNVYKCCDLLHTSRCRRACSFAYRIPSLSPEIRDQITFDADCIDLTQLVDDCRKDSILKQHECLGRCLRLRRENPPGFHFDQLTHCPGMDIESLDGCIGPSNLLDFY</sequence>
<dbReference type="Proteomes" id="UP000298663">
    <property type="component" value="Unassembled WGS sequence"/>
</dbReference>
<feature type="signal peptide" evidence="1">
    <location>
        <begin position="1"/>
        <end position="20"/>
    </location>
</feature>
<evidence type="ECO:0000313" key="2">
    <source>
        <dbReference type="EMBL" id="TKR86754.1"/>
    </source>
</evidence>
<evidence type="ECO:0008006" key="4">
    <source>
        <dbReference type="Google" id="ProtNLM"/>
    </source>
</evidence>
<dbReference type="EMBL" id="AZBU02000003">
    <property type="protein sequence ID" value="TKR86754.1"/>
    <property type="molecule type" value="Genomic_DNA"/>
</dbReference>
<organism evidence="2 3">
    <name type="scientific">Steinernema carpocapsae</name>
    <name type="common">Entomopathogenic nematode</name>
    <dbReference type="NCBI Taxonomy" id="34508"/>
    <lineage>
        <taxon>Eukaryota</taxon>
        <taxon>Metazoa</taxon>
        <taxon>Ecdysozoa</taxon>
        <taxon>Nematoda</taxon>
        <taxon>Chromadorea</taxon>
        <taxon>Rhabditida</taxon>
        <taxon>Tylenchina</taxon>
        <taxon>Panagrolaimomorpha</taxon>
        <taxon>Strongyloidoidea</taxon>
        <taxon>Steinernematidae</taxon>
        <taxon>Steinernema</taxon>
    </lineage>
</organism>
<reference evidence="2 3" key="1">
    <citation type="journal article" date="2015" name="Genome Biol.">
        <title>Comparative genomics of Steinernema reveals deeply conserved gene regulatory networks.</title>
        <authorList>
            <person name="Dillman A.R."/>
            <person name="Macchietto M."/>
            <person name="Porter C.F."/>
            <person name="Rogers A."/>
            <person name="Williams B."/>
            <person name="Antoshechkin I."/>
            <person name="Lee M.M."/>
            <person name="Goodwin Z."/>
            <person name="Lu X."/>
            <person name="Lewis E.E."/>
            <person name="Goodrich-Blair H."/>
            <person name="Stock S.P."/>
            <person name="Adams B.J."/>
            <person name="Sternberg P.W."/>
            <person name="Mortazavi A."/>
        </authorList>
    </citation>
    <scope>NUCLEOTIDE SEQUENCE [LARGE SCALE GENOMIC DNA]</scope>
    <source>
        <strain evidence="2 3">ALL</strain>
    </source>
</reference>
<keyword evidence="1" id="KW-0732">Signal</keyword>
<accession>A0A4U5NUA2</accession>
<gene>
    <name evidence="2" type="ORF">L596_011278</name>
</gene>
<proteinExistence type="predicted"/>